<dbReference type="InterPro" id="IPR009081">
    <property type="entry name" value="PP-bd_ACP"/>
</dbReference>
<dbReference type="InterPro" id="IPR003231">
    <property type="entry name" value="ACP"/>
</dbReference>
<keyword evidence="2 8" id="KW-0596">Phosphopantetheine</keyword>
<dbReference type="Pfam" id="PF00550">
    <property type="entry name" value="PP-binding"/>
    <property type="match status" value="1"/>
</dbReference>
<evidence type="ECO:0000256" key="8">
    <source>
        <dbReference type="HAMAP-Rule" id="MF_01217"/>
    </source>
</evidence>
<dbReference type="RefSeq" id="YP_009028988.1">
    <property type="nucleotide sequence ID" value="NC_024081.1"/>
</dbReference>
<evidence type="ECO:0000256" key="1">
    <source>
        <dbReference type="ARBA" id="ARBA00010930"/>
    </source>
</evidence>
<dbReference type="GO" id="GO:0000035">
    <property type="term" value="F:acyl binding"/>
    <property type="evidence" value="ECO:0007669"/>
    <property type="project" value="TreeGrafter"/>
</dbReference>
<feature type="domain" description="Carrier" evidence="10">
    <location>
        <begin position="3"/>
        <end position="78"/>
    </location>
</feature>
<organism evidence="11">
    <name type="scientific">Coscinodiscus radiatus</name>
    <dbReference type="NCBI Taxonomy" id="33642"/>
    <lineage>
        <taxon>Eukaryota</taxon>
        <taxon>Sar</taxon>
        <taxon>Stramenopiles</taxon>
        <taxon>Ochrophyta</taxon>
        <taxon>Bacillariophyta</taxon>
        <taxon>Coscinodiscophyceae</taxon>
        <taxon>Coscinodiscophycidae</taxon>
        <taxon>Coscinodiscales</taxon>
        <taxon>Coscinodiscaceae</taxon>
        <taxon>Coscinodiscus</taxon>
    </lineage>
</organism>
<dbReference type="NCBIfam" id="NF002150">
    <property type="entry name" value="PRK00982.1-4"/>
    <property type="match status" value="1"/>
</dbReference>
<comment type="similarity">
    <text evidence="1 8">Belongs to the acyl carrier protein (ACP) family.</text>
</comment>
<dbReference type="EMBL" id="KC509521">
    <property type="protein sequence ID" value="AGH28474.1"/>
    <property type="molecule type" value="Genomic_DNA"/>
</dbReference>
<dbReference type="Gene3D" id="1.10.1200.10">
    <property type="entry name" value="ACP-like"/>
    <property type="match status" value="1"/>
</dbReference>
<dbReference type="AlphaFoldDB" id="A0A023HC75"/>
<reference evidence="11" key="1">
    <citation type="journal article" date="2014" name="Genome Biol. Evol.">
        <title>Serial gene losses and foreign DNA underlie size and sequence variation in the plastid genomes of diatoms.</title>
        <authorList>
            <person name="Ruck E.C."/>
            <person name="Nakov T."/>
            <person name="Jansen R.K."/>
            <person name="Theriot E.C."/>
            <person name="Alverson A.J."/>
        </authorList>
    </citation>
    <scope>NUCLEOTIDE SEQUENCE</scope>
    <source>
        <strain evidence="11">Ccmp310</strain>
    </source>
</reference>
<dbReference type="InterPro" id="IPR006162">
    <property type="entry name" value="Ppantetheine_attach_site"/>
</dbReference>
<comment type="PTM">
    <text evidence="8">4'-phosphopantetheine is transferred from CoA to a specific serine of apo-ACP by AcpS. This modification is essential for activity because fatty acids are bound in thioester linkage to the sulfhydryl of the prosthetic group.</text>
</comment>
<dbReference type="PROSITE" id="PS50075">
    <property type="entry name" value="CARRIER"/>
    <property type="match status" value="1"/>
</dbReference>
<accession>A0A023HC75</accession>
<evidence type="ECO:0000313" key="11">
    <source>
        <dbReference type="EMBL" id="AGH28532.1"/>
    </source>
</evidence>
<evidence type="ECO:0000259" key="10">
    <source>
        <dbReference type="PROSITE" id="PS50075"/>
    </source>
</evidence>
<keyword evidence="3 8" id="KW-0444">Lipid biosynthesis</keyword>
<geneLocation type="chloroplast" evidence="11"/>
<dbReference type="HAMAP" id="MF_01217">
    <property type="entry name" value="Acyl_carrier"/>
    <property type="match status" value="1"/>
</dbReference>
<evidence type="ECO:0000256" key="9">
    <source>
        <dbReference type="RuleBase" id="RU000722"/>
    </source>
</evidence>
<dbReference type="UniPathway" id="UPA00094"/>
<keyword evidence="11" id="KW-0934">Plastid</keyword>
<evidence type="ECO:0000256" key="2">
    <source>
        <dbReference type="ARBA" id="ARBA00022450"/>
    </source>
</evidence>
<comment type="subcellular location">
    <subcellularLocation>
        <location evidence="8">Plastid</location>
        <location evidence="8">Chloroplast</location>
    </subcellularLocation>
</comment>
<evidence type="ECO:0000256" key="4">
    <source>
        <dbReference type="ARBA" id="ARBA00022553"/>
    </source>
</evidence>
<proteinExistence type="inferred from homology"/>
<evidence type="ECO:0000256" key="3">
    <source>
        <dbReference type="ARBA" id="ARBA00022516"/>
    </source>
</evidence>
<name>A0A023HC75_9STRA</name>
<feature type="modified residue" description="O-(pantetheine 4'-phosphoryl)serine" evidence="8">
    <location>
        <position position="38"/>
    </location>
</feature>
<gene>
    <name evidence="8 11" type="primary">acpP</name>
</gene>
<sequence length="81" mass="9003">MSEDNLTKLQNIVGVQLGIDPSNIKRESNFTKELGADSLDVVELVMAFEEAFEIDINDEAAGEIVTVQDALDYIEGNWKKD</sequence>
<dbReference type="RefSeq" id="YP_009028930.1">
    <property type="nucleotide sequence ID" value="NC_024081.1"/>
</dbReference>
<dbReference type="GeneID" id="19739867"/>
<dbReference type="NCBIfam" id="TIGR00517">
    <property type="entry name" value="acyl_carrier"/>
    <property type="match status" value="1"/>
</dbReference>
<evidence type="ECO:0000256" key="5">
    <source>
        <dbReference type="ARBA" id="ARBA00022832"/>
    </source>
</evidence>
<dbReference type="PROSITE" id="PS00012">
    <property type="entry name" value="PHOSPHOPANTETHEINE"/>
    <property type="match status" value="1"/>
</dbReference>
<dbReference type="PANTHER" id="PTHR20863">
    <property type="entry name" value="ACYL CARRIER PROTEIN"/>
    <property type="match status" value="1"/>
</dbReference>
<keyword evidence="11" id="KW-0150">Chloroplast</keyword>
<keyword evidence="6 8" id="KW-0443">Lipid metabolism</keyword>
<evidence type="ECO:0000256" key="6">
    <source>
        <dbReference type="ARBA" id="ARBA00023098"/>
    </source>
</evidence>
<dbReference type="InterPro" id="IPR036736">
    <property type="entry name" value="ACP-like_sf"/>
</dbReference>
<dbReference type="PANTHER" id="PTHR20863:SF76">
    <property type="entry name" value="CARRIER DOMAIN-CONTAINING PROTEIN"/>
    <property type="match status" value="1"/>
</dbReference>
<dbReference type="EMBL" id="KC509521">
    <property type="protein sequence ID" value="AGH28532.1"/>
    <property type="molecule type" value="Genomic_DNA"/>
</dbReference>
<evidence type="ECO:0000256" key="7">
    <source>
        <dbReference type="ARBA" id="ARBA00023160"/>
    </source>
</evidence>
<dbReference type="NCBIfam" id="NF002148">
    <property type="entry name" value="PRK00982.1-2"/>
    <property type="match status" value="1"/>
</dbReference>
<protein>
    <recommendedName>
        <fullName evidence="8 9">Acyl carrier protein</fullName>
        <shortName evidence="8">ACP</shortName>
    </recommendedName>
</protein>
<dbReference type="SUPFAM" id="SSF47336">
    <property type="entry name" value="ACP-like"/>
    <property type="match status" value="1"/>
</dbReference>
<comment type="function">
    <text evidence="8 9">Carrier of the growing fatty acid chain in fatty acid biosynthesis.</text>
</comment>
<dbReference type="GO" id="GO:0000036">
    <property type="term" value="F:acyl carrier activity"/>
    <property type="evidence" value="ECO:0007669"/>
    <property type="project" value="UniProtKB-UniRule"/>
</dbReference>
<keyword evidence="5 8" id="KW-0276">Fatty acid metabolism</keyword>
<keyword evidence="7 8" id="KW-0275">Fatty acid biosynthesis</keyword>
<keyword evidence="4 8" id="KW-0597">Phosphoprotein</keyword>
<dbReference type="GO" id="GO:0009507">
    <property type="term" value="C:chloroplast"/>
    <property type="evidence" value="ECO:0007669"/>
    <property type="project" value="UniProtKB-SubCell"/>
</dbReference>
<comment type="pathway">
    <text evidence="8">Lipid metabolism; fatty acid biosynthesis.</text>
</comment>
<dbReference type="GeneID" id="19739945"/>